<feature type="repeat" description="TPR" evidence="3">
    <location>
        <begin position="131"/>
        <end position="164"/>
    </location>
</feature>
<feature type="repeat" description="TPR" evidence="3">
    <location>
        <begin position="165"/>
        <end position="198"/>
    </location>
</feature>
<dbReference type="Pfam" id="PF00515">
    <property type="entry name" value="TPR_1"/>
    <property type="match status" value="2"/>
</dbReference>
<evidence type="ECO:0000256" key="1">
    <source>
        <dbReference type="ARBA" id="ARBA00022737"/>
    </source>
</evidence>
<evidence type="ECO:0000313" key="4">
    <source>
        <dbReference type="EMBL" id="MFL9888425.1"/>
    </source>
</evidence>
<reference evidence="4 5" key="1">
    <citation type="journal article" date="2024" name="Chem. Sci.">
        <title>Discovery of megapolipeptins by genome mining of a Burkholderiales bacteria collection.</title>
        <authorList>
            <person name="Paulo B.S."/>
            <person name="Recchia M.J.J."/>
            <person name="Lee S."/>
            <person name="Fergusson C.H."/>
            <person name="Romanowski S.B."/>
            <person name="Hernandez A."/>
            <person name="Krull N."/>
            <person name="Liu D.Y."/>
            <person name="Cavanagh H."/>
            <person name="Bos A."/>
            <person name="Gray C.A."/>
            <person name="Murphy B.T."/>
            <person name="Linington R.G."/>
            <person name="Eustaquio A.S."/>
        </authorList>
    </citation>
    <scope>NUCLEOTIDE SEQUENCE [LARGE SCALE GENOMIC DNA]</scope>
    <source>
        <strain evidence="4 5">RL16-012-BIC-B</strain>
    </source>
</reference>
<evidence type="ECO:0000256" key="2">
    <source>
        <dbReference type="ARBA" id="ARBA00022803"/>
    </source>
</evidence>
<dbReference type="PROSITE" id="PS50005">
    <property type="entry name" value="TPR"/>
    <property type="match status" value="8"/>
</dbReference>
<evidence type="ECO:0000256" key="3">
    <source>
        <dbReference type="PROSITE-ProRule" id="PRU00339"/>
    </source>
</evidence>
<name>A0ABW9A0E5_9BURK</name>
<dbReference type="SUPFAM" id="SSF48452">
    <property type="entry name" value="TPR-like"/>
    <property type="match status" value="2"/>
</dbReference>
<keyword evidence="1" id="KW-0677">Repeat</keyword>
<dbReference type="EMBL" id="JAQQFN010000040">
    <property type="protein sequence ID" value="MFL9888425.1"/>
    <property type="molecule type" value="Genomic_DNA"/>
</dbReference>
<dbReference type="PANTHER" id="PTHR44858:SF1">
    <property type="entry name" value="UDP-N-ACETYLGLUCOSAMINE--PEPTIDE N-ACETYLGLUCOSAMINYLTRANSFERASE SPINDLY-RELATED"/>
    <property type="match status" value="1"/>
</dbReference>
<dbReference type="PANTHER" id="PTHR44858">
    <property type="entry name" value="TETRATRICOPEPTIDE REPEAT PROTEIN 6"/>
    <property type="match status" value="1"/>
</dbReference>
<gene>
    <name evidence="4" type="ORF">PQR66_35750</name>
</gene>
<keyword evidence="2 3" id="KW-0802">TPR repeat</keyword>
<comment type="caution">
    <text evidence="4">The sequence shown here is derived from an EMBL/GenBank/DDBJ whole genome shotgun (WGS) entry which is preliminary data.</text>
</comment>
<dbReference type="Pfam" id="PF01075">
    <property type="entry name" value="Glyco_transf_9"/>
    <property type="match status" value="1"/>
</dbReference>
<proteinExistence type="predicted"/>
<feature type="repeat" description="TPR" evidence="3">
    <location>
        <begin position="403"/>
        <end position="436"/>
    </location>
</feature>
<keyword evidence="5" id="KW-1185">Reference proteome</keyword>
<dbReference type="InterPro" id="IPR050498">
    <property type="entry name" value="Ycf3"/>
</dbReference>
<dbReference type="SMART" id="SM00028">
    <property type="entry name" value="TPR"/>
    <property type="match status" value="12"/>
</dbReference>
<feature type="repeat" description="TPR" evidence="3">
    <location>
        <begin position="301"/>
        <end position="334"/>
    </location>
</feature>
<evidence type="ECO:0000313" key="5">
    <source>
        <dbReference type="Proteomes" id="UP001629249"/>
    </source>
</evidence>
<sequence>MQNGQQGVAAQPAPASARIHEGTQAGYAEPRMTLVQATHLHESGRLDEAKRAYETLLANQPDDAEALHLYGVLHAQQGQLERALALLRRSTQLLPQPLALSNLGSVLASGGKVDEALECFEAALKLDPRNLQALVRRGNTLIEAGRYEQAVTAYDQTLAVAPMTLDALCNRGSALRVLGRYQEALDTYAAALTVDPRSFETHANRGNVLKLLDRQAEALGAYDRALEIAPNHPAILNMRGMLLIDMGRAREALASFNEAVAGQPDLIDALYNSAVALEHLGHVQEVVARCDRVLTLQPRHARALATRANARLVLKDYAAALADYDIALSLDPQSTSVLCNRSTALRHLGRYDEALADLDRVLAVDASFAAAWGNRGNVLQDLHRFDEALAANERMLEIDPRSTTAWLNRGNVLLNLAKPDQALEAYERALAIEPEHLDVHGARAFVYLRQGDFERGWREYEWRWRDPSSKDARHDLSAPRWSGTEDLNGQTILLHAEQGFGDTLQFARFVEPIVARGAKVLLEVQPALRLLMPSLHGPSQIFSKGEPLPPYDFHCPLLSVPLALGTDLTTLPAHTPYLFADPRMVEKWRPLLGDDPRLRVGVVWSGNPQHLNDRNRSIRLTSLAPLVKAVPEVDWISLQKIVRDDDKAELAVLPLRNLANEIRDFSDTAALVSGIDLVIAVDTGVAHLAGALGRPVWLLLSEPSDWRWMSGRTDSPWYPAARLFRQGKVGDWASAIEAVTHALLEETSRAIDDPAGLRYGR</sequence>
<protein>
    <submittedName>
        <fullName evidence="4">Tetratricopeptide repeat protein</fullName>
    </submittedName>
</protein>
<dbReference type="SUPFAM" id="SSF53756">
    <property type="entry name" value="UDP-Glycosyltransferase/glycogen phosphorylase"/>
    <property type="match status" value="1"/>
</dbReference>
<dbReference type="Proteomes" id="UP001629249">
    <property type="component" value="Unassembled WGS sequence"/>
</dbReference>
<dbReference type="Gene3D" id="1.25.40.10">
    <property type="entry name" value="Tetratricopeptide repeat domain"/>
    <property type="match status" value="5"/>
</dbReference>
<dbReference type="RefSeq" id="WP_408334715.1">
    <property type="nucleotide sequence ID" value="NZ_JAQQFH010000046.1"/>
</dbReference>
<feature type="repeat" description="TPR" evidence="3">
    <location>
        <begin position="199"/>
        <end position="232"/>
    </location>
</feature>
<dbReference type="InterPro" id="IPR002201">
    <property type="entry name" value="Glyco_trans_9"/>
</dbReference>
<dbReference type="InterPro" id="IPR011990">
    <property type="entry name" value="TPR-like_helical_dom_sf"/>
</dbReference>
<accession>A0ABW9A0E5</accession>
<feature type="repeat" description="TPR" evidence="3">
    <location>
        <begin position="369"/>
        <end position="402"/>
    </location>
</feature>
<organism evidence="4 5">
    <name type="scientific">Paraburkholderia agricolaris</name>
    <dbReference type="NCBI Taxonomy" id="2152888"/>
    <lineage>
        <taxon>Bacteria</taxon>
        <taxon>Pseudomonadati</taxon>
        <taxon>Pseudomonadota</taxon>
        <taxon>Betaproteobacteria</taxon>
        <taxon>Burkholderiales</taxon>
        <taxon>Burkholderiaceae</taxon>
        <taxon>Paraburkholderia</taxon>
    </lineage>
</organism>
<dbReference type="Pfam" id="PF13432">
    <property type="entry name" value="TPR_16"/>
    <property type="match status" value="5"/>
</dbReference>
<dbReference type="Gene3D" id="3.40.50.2000">
    <property type="entry name" value="Glycogen Phosphorylase B"/>
    <property type="match status" value="1"/>
</dbReference>
<dbReference type="InterPro" id="IPR019734">
    <property type="entry name" value="TPR_rpt"/>
</dbReference>
<feature type="repeat" description="TPR" evidence="3">
    <location>
        <begin position="233"/>
        <end position="266"/>
    </location>
</feature>
<dbReference type="PROSITE" id="PS50293">
    <property type="entry name" value="TPR_REGION"/>
    <property type="match status" value="3"/>
</dbReference>
<feature type="repeat" description="TPR" evidence="3">
    <location>
        <begin position="97"/>
        <end position="130"/>
    </location>
</feature>